<dbReference type="PANTHER" id="PTHR38936">
    <property type="entry name" value="TITIN-LIKE ISOFORM X2"/>
    <property type="match status" value="1"/>
</dbReference>
<dbReference type="AlphaFoldDB" id="A0A9Q0J042"/>
<dbReference type="PANTHER" id="PTHR38936:SF1">
    <property type="entry name" value="DUF641 DOMAIN-CONTAINING PROTEIN"/>
    <property type="match status" value="1"/>
</dbReference>
<comment type="caution">
    <text evidence="2">The sequence shown here is derived from an EMBL/GenBank/DDBJ whole genome shotgun (WGS) entry which is preliminary data.</text>
</comment>
<dbReference type="OrthoDB" id="1937314at2759"/>
<reference evidence="2" key="1">
    <citation type="submission" date="2022-02" db="EMBL/GenBank/DDBJ databases">
        <authorList>
            <person name="Henning P.M."/>
            <person name="McCubbin A.G."/>
            <person name="Shore J.S."/>
        </authorList>
    </citation>
    <scope>NUCLEOTIDE SEQUENCE</scope>
    <source>
        <strain evidence="2">F60SS</strain>
        <tissue evidence="2">Leaves</tissue>
    </source>
</reference>
<sequence length="257" mass="28601">MGRRKAAPRPEIMLESTNLAGWEIADLQPQEPNSDKEKVEEQTTKKSNHAKPKRTASSIGTRQSKRLKNAARNAANPDEERIIEEVFLSDSDGEEDGFPLEPNNDESSLEERVQCLFEQHNQQKRTIYEMESKIYNCGWPLLSTCSGSGPAHGGSDAGDFKYRSLYFDSQKKIEALLEENLQLSKKLERALALVQAFEKGIPVVFSMSEMLKEMMLLPKAAGGVTNESAEPMLKITAAETSAATGHTSPKRKRRLGC</sequence>
<protein>
    <submittedName>
        <fullName evidence="2">Uncharacterized protein</fullName>
    </submittedName>
</protein>
<gene>
    <name evidence="2" type="ORF">Tsubulata_016974</name>
</gene>
<evidence type="ECO:0000313" key="2">
    <source>
        <dbReference type="EMBL" id="KAJ4823543.1"/>
    </source>
</evidence>
<feature type="region of interest" description="Disordered" evidence="1">
    <location>
        <begin position="1"/>
        <end position="80"/>
    </location>
</feature>
<feature type="compositionally biased region" description="Polar residues" evidence="1">
    <location>
        <begin position="238"/>
        <end position="247"/>
    </location>
</feature>
<evidence type="ECO:0000313" key="3">
    <source>
        <dbReference type="Proteomes" id="UP001141552"/>
    </source>
</evidence>
<organism evidence="2 3">
    <name type="scientific">Turnera subulata</name>
    <dbReference type="NCBI Taxonomy" id="218843"/>
    <lineage>
        <taxon>Eukaryota</taxon>
        <taxon>Viridiplantae</taxon>
        <taxon>Streptophyta</taxon>
        <taxon>Embryophyta</taxon>
        <taxon>Tracheophyta</taxon>
        <taxon>Spermatophyta</taxon>
        <taxon>Magnoliopsida</taxon>
        <taxon>eudicotyledons</taxon>
        <taxon>Gunneridae</taxon>
        <taxon>Pentapetalae</taxon>
        <taxon>rosids</taxon>
        <taxon>fabids</taxon>
        <taxon>Malpighiales</taxon>
        <taxon>Passifloraceae</taxon>
        <taxon>Turnera</taxon>
    </lineage>
</organism>
<accession>A0A9Q0J042</accession>
<feature type="compositionally biased region" description="Basic residues" evidence="1">
    <location>
        <begin position="248"/>
        <end position="257"/>
    </location>
</feature>
<proteinExistence type="predicted"/>
<feature type="region of interest" description="Disordered" evidence="1">
    <location>
        <begin position="238"/>
        <end position="257"/>
    </location>
</feature>
<feature type="compositionally biased region" description="Basic and acidic residues" evidence="1">
    <location>
        <begin position="33"/>
        <end position="44"/>
    </location>
</feature>
<dbReference type="Proteomes" id="UP001141552">
    <property type="component" value="Unassembled WGS sequence"/>
</dbReference>
<reference evidence="2" key="2">
    <citation type="journal article" date="2023" name="Plants (Basel)">
        <title>Annotation of the Turnera subulata (Passifloraceae) Draft Genome Reveals the S-Locus Evolved after the Divergence of Turneroideae from Passifloroideae in a Stepwise Manner.</title>
        <authorList>
            <person name="Henning P.M."/>
            <person name="Roalson E.H."/>
            <person name="Mir W."/>
            <person name="McCubbin A.G."/>
            <person name="Shore J.S."/>
        </authorList>
    </citation>
    <scope>NUCLEOTIDE SEQUENCE</scope>
    <source>
        <strain evidence="2">F60SS</strain>
    </source>
</reference>
<evidence type="ECO:0000256" key="1">
    <source>
        <dbReference type="SAM" id="MobiDB-lite"/>
    </source>
</evidence>
<dbReference type="EMBL" id="JAKUCV010007422">
    <property type="protein sequence ID" value="KAJ4823543.1"/>
    <property type="molecule type" value="Genomic_DNA"/>
</dbReference>
<keyword evidence="3" id="KW-1185">Reference proteome</keyword>
<name>A0A9Q0J042_9ROSI</name>